<evidence type="ECO:0000313" key="4">
    <source>
        <dbReference type="Proteomes" id="UP001321125"/>
    </source>
</evidence>
<dbReference type="InterPro" id="IPR001387">
    <property type="entry name" value="Cro/C1-type_HTH"/>
</dbReference>
<dbReference type="CDD" id="cd00093">
    <property type="entry name" value="HTH_XRE"/>
    <property type="match status" value="1"/>
</dbReference>
<name>A0ABT4ISZ8_9GAMM</name>
<dbReference type="InterPro" id="IPR052345">
    <property type="entry name" value="Rad_response_metalloprotease"/>
</dbReference>
<evidence type="ECO:0000259" key="2">
    <source>
        <dbReference type="PROSITE" id="PS50943"/>
    </source>
</evidence>
<gene>
    <name evidence="3" type="ORF">L0635_04540</name>
</gene>
<dbReference type="Gene3D" id="1.10.10.2910">
    <property type="match status" value="1"/>
</dbReference>
<comment type="similarity">
    <text evidence="1">Belongs to the short-chain fatty acyl-CoA assimilation regulator (ScfR) family.</text>
</comment>
<evidence type="ECO:0000313" key="3">
    <source>
        <dbReference type="EMBL" id="MCZ0926348.1"/>
    </source>
</evidence>
<dbReference type="PROSITE" id="PS50943">
    <property type="entry name" value="HTH_CROC1"/>
    <property type="match status" value="1"/>
</dbReference>
<dbReference type="InterPro" id="IPR010359">
    <property type="entry name" value="IrrE_HExxH"/>
</dbReference>
<dbReference type="RefSeq" id="WP_268901228.1">
    <property type="nucleotide sequence ID" value="NZ_JAKNQT010000001.1"/>
</dbReference>
<dbReference type="SMART" id="SM00530">
    <property type="entry name" value="HTH_XRE"/>
    <property type="match status" value="1"/>
</dbReference>
<sequence>MNDANTFNPSRLILARERSGLTKRSLAERVGLTPKTISNLEKGEHFSIDSINAISDRIGYPVSFFFKSDQEKPMEEDASFRSFSRVTATQKNSALAAGAYAFMVSDWISQKFHLPDSAIPDLGAYSPDLAAQMLRKEWGLGNRPVKNMIHLLESKGVMVFSLAEENAQVNAFSCWQRAEKPFVFLNSFKSAESSRFDAAHELGHLVLHKNKENKGKEAEHQADTFASEFLMPSRSILSRCGGIKTLRSVLKEKQYWFVSAFALTFKLHKVGLLTDWAYRALCIEMSQKGYRKKEPIPGVHEKSQVLKKILDQMRGNGKSISCIADDLSLPEKEIAKLFFNIATVAVPNTKKIEPSSSPPPKLRLIK</sequence>
<dbReference type="Gene3D" id="1.10.260.40">
    <property type="entry name" value="lambda repressor-like DNA-binding domains"/>
    <property type="match status" value="1"/>
</dbReference>
<dbReference type="Pfam" id="PF01381">
    <property type="entry name" value="HTH_3"/>
    <property type="match status" value="1"/>
</dbReference>
<dbReference type="EMBL" id="JAKNQU010000002">
    <property type="protein sequence ID" value="MCZ0926348.1"/>
    <property type="molecule type" value="Genomic_DNA"/>
</dbReference>
<dbReference type="Pfam" id="PF06114">
    <property type="entry name" value="Peptidase_M78"/>
    <property type="match status" value="1"/>
</dbReference>
<dbReference type="InterPro" id="IPR010982">
    <property type="entry name" value="Lambda_DNA-bd_dom_sf"/>
</dbReference>
<dbReference type="SUPFAM" id="SSF47413">
    <property type="entry name" value="lambda repressor-like DNA-binding domains"/>
    <property type="match status" value="1"/>
</dbReference>
<dbReference type="PANTHER" id="PTHR43236:SF1">
    <property type="entry name" value="BLL7220 PROTEIN"/>
    <property type="match status" value="1"/>
</dbReference>
<organism evidence="3 4">
    <name type="scientific">Vreelandella janggokensis</name>
    <dbReference type="NCBI Taxonomy" id="370767"/>
    <lineage>
        <taxon>Bacteria</taxon>
        <taxon>Pseudomonadati</taxon>
        <taxon>Pseudomonadota</taxon>
        <taxon>Gammaproteobacteria</taxon>
        <taxon>Oceanospirillales</taxon>
        <taxon>Halomonadaceae</taxon>
        <taxon>Vreelandella</taxon>
    </lineage>
</organism>
<accession>A0ABT4ISZ8</accession>
<protein>
    <submittedName>
        <fullName evidence="3">XRE family transcriptional regulator</fullName>
    </submittedName>
</protein>
<dbReference type="Proteomes" id="UP001321125">
    <property type="component" value="Unassembled WGS sequence"/>
</dbReference>
<proteinExistence type="inferred from homology"/>
<evidence type="ECO:0000256" key="1">
    <source>
        <dbReference type="ARBA" id="ARBA00007227"/>
    </source>
</evidence>
<keyword evidence="4" id="KW-1185">Reference proteome</keyword>
<comment type="caution">
    <text evidence="3">The sequence shown here is derived from an EMBL/GenBank/DDBJ whole genome shotgun (WGS) entry which is preliminary data.</text>
</comment>
<dbReference type="PANTHER" id="PTHR43236">
    <property type="entry name" value="ANTITOXIN HIGA1"/>
    <property type="match status" value="1"/>
</dbReference>
<reference evidence="3 4" key="1">
    <citation type="submission" date="2022-02" db="EMBL/GenBank/DDBJ databases">
        <title>Study of halophilic communities from a Mexican lake.</title>
        <authorList>
            <person name="Hernandez-Soto L.M."/>
            <person name="Martinez-Abarca F."/>
            <person name="Ramirez-Saad H.C."/>
            <person name="Aguirre-Garrido J.F."/>
        </authorList>
    </citation>
    <scope>NUCLEOTIDE SEQUENCE [LARGE SCALE GENOMIC DNA]</scope>
    <source>
        <strain evidence="3 4">Hjan13</strain>
    </source>
</reference>
<feature type="domain" description="HTH cro/C1-type" evidence="2">
    <location>
        <begin position="12"/>
        <end position="65"/>
    </location>
</feature>